<evidence type="ECO:0000313" key="1">
    <source>
        <dbReference type="EMBL" id="MFB9096247.1"/>
    </source>
</evidence>
<dbReference type="SUPFAM" id="SSF56935">
    <property type="entry name" value="Porins"/>
    <property type="match status" value="1"/>
</dbReference>
<gene>
    <name evidence="1" type="ORF">ACFFVF_06950</name>
</gene>
<reference evidence="1 2" key="1">
    <citation type="submission" date="2024-09" db="EMBL/GenBank/DDBJ databases">
        <authorList>
            <person name="Sun Q."/>
            <person name="Mori K."/>
        </authorList>
    </citation>
    <scope>NUCLEOTIDE SEQUENCE [LARGE SCALE GENOMIC DNA]</scope>
    <source>
        <strain evidence="1 2">CECT 7955</strain>
    </source>
</reference>
<dbReference type="Proteomes" id="UP001589607">
    <property type="component" value="Unassembled WGS sequence"/>
</dbReference>
<keyword evidence="2" id="KW-1185">Reference proteome</keyword>
<comment type="caution">
    <text evidence="1">The sequence shown here is derived from an EMBL/GenBank/DDBJ whole genome shotgun (WGS) entry which is preliminary data.</text>
</comment>
<accession>A0ABV5GLH9</accession>
<dbReference type="Gene3D" id="2.40.160.60">
    <property type="entry name" value="Outer membrane protein transport protein (OMPP1/FadL/TodX)"/>
    <property type="match status" value="1"/>
</dbReference>
<organism evidence="1 2">
    <name type="scientific">Flavobacterium jumunjinense</name>
    <dbReference type="NCBI Taxonomy" id="998845"/>
    <lineage>
        <taxon>Bacteria</taxon>
        <taxon>Pseudomonadati</taxon>
        <taxon>Bacteroidota</taxon>
        <taxon>Flavobacteriia</taxon>
        <taxon>Flavobacteriales</taxon>
        <taxon>Flavobacteriaceae</taxon>
        <taxon>Flavobacterium</taxon>
    </lineage>
</organism>
<evidence type="ECO:0008006" key="3">
    <source>
        <dbReference type="Google" id="ProtNLM"/>
    </source>
</evidence>
<dbReference type="EMBL" id="JBHMEY010000014">
    <property type="protein sequence ID" value="MFB9096247.1"/>
    <property type="molecule type" value="Genomic_DNA"/>
</dbReference>
<sequence length="181" mass="20315">MEKNPTIYLTKFLVFTLLITYSLKVNAQDYEEVSTKNPFWEKVQIGGGLGLGFGSNFTNITVAPSAIYNINEYVSAGVGLQYSYVNQKGFYKSNIYGGSLIALVNPIQQIQVSVELEQLRVNTSFNSTFGGVTDNFWNTALFLGAGYRTNNVTIGIRYNVLYKENQGVYADPFIPFIRVYF</sequence>
<dbReference type="RefSeq" id="WP_236458264.1">
    <property type="nucleotide sequence ID" value="NZ_CBCSGE010000009.1"/>
</dbReference>
<protein>
    <recommendedName>
        <fullName evidence="3">Alpha-ketoglutarate decarboxylase</fullName>
    </recommendedName>
</protein>
<name>A0ABV5GLH9_9FLAO</name>
<proteinExistence type="predicted"/>
<evidence type="ECO:0000313" key="2">
    <source>
        <dbReference type="Proteomes" id="UP001589607"/>
    </source>
</evidence>